<comment type="caution">
    <text evidence="1">The sequence shown here is derived from an EMBL/GenBank/DDBJ whole genome shotgun (WGS) entry which is preliminary data.</text>
</comment>
<evidence type="ECO:0000313" key="1">
    <source>
        <dbReference type="EMBL" id="RIY05731.1"/>
    </source>
</evidence>
<dbReference type="Pfam" id="PF05610">
    <property type="entry name" value="DUF779"/>
    <property type="match status" value="1"/>
</dbReference>
<dbReference type="Proteomes" id="UP000284250">
    <property type="component" value="Unassembled WGS sequence"/>
</dbReference>
<gene>
    <name evidence="1" type="ORF">D0T11_19910</name>
</gene>
<proteinExistence type="predicted"/>
<dbReference type="OrthoDB" id="3725739at2"/>
<sequence length="149" mass="16770">MTNRFFVVPFTSLSIVKTPRVLVTPAAEATIDLLRDENGPLMFHQSGGCCDGSSPMCFTKGEFRVGSNDVWLGQIYGCDFFMSAAQFEYWQHTQLTVDVVKGRGASFSLEIPLGVRFLIRSRIFTEEESKHMAPVYDGEEYLTRPELAK</sequence>
<dbReference type="EMBL" id="QYCN01000049">
    <property type="protein sequence ID" value="RIY05731.1"/>
    <property type="molecule type" value="Genomic_DNA"/>
</dbReference>
<dbReference type="AlphaFoldDB" id="A0A418QKS2"/>
<protein>
    <submittedName>
        <fullName evidence="1">DUF779 domain-containing protein</fullName>
    </submittedName>
</protein>
<accession>A0A418QKS2</accession>
<reference evidence="1 2" key="1">
    <citation type="submission" date="2019-01" db="EMBL/GenBank/DDBJ databases">
        <title>Hymenobacter humicola sp. nov., isolated from soils in Antarctica.</title>
        <authorList>
            <person name="Sedlacek I."/>
            <person name="Holochova P."/>
            <person name="Kralova S."/>
            <person name="Pantucek R."/>
            <person name="Stankova E."/>
            <person name="Vrbovska V."/>
            <person name="Kristofova L."/>
            <person name="Svec P."/>
            <person name="Busse H.-J."/>
        </authorList>
    </citation>
    <scope>NUCLEOTIDE SEQUENCE [LARGE SCALE GENOMIC DNA]</scope>
    <source>
        <strain evidence="1 2">CCM 8852</strain>
    </source>
</reference>
<organism evidence="1 2">
    <name type="scientific">Hymenobacter rubripertinctus</name>
    <dbReference type="NCBI Taxonomy" id="2029981"/>
    <lineage>
        <taxon>Bacteria</taxon>
        <taxon>Pseudomonadati</taxon>
        <taxon>Bacteroidota</taxon>
        <taxon>Cytophagia</taxon>
        <taxon>Cytophagales</taxon>
        <taxon>Hymenobacteraceae</taxon>
        <taxon>Hymenobacter</taxon>
    </lineage>
</organism>
<name>A0A418QKS2_9BACT</name>
<evidence type="ECO:0000313" key="2">
    <source>
        <dbReference type="Proteomes" id="UP000284250"/>
    </source>
</evidence>
<keyword evidence="2" id="KW-1185">Reference proteome</keyword>
<dbReference type="InterPro" id="IPR008497">
    <property type="entry name" value="DUF779"/>
</dbReference>